<dbReference type="CDD" id="cd01392">
    <property type="entry name" value="HTH_LacI"/>
    <property type="match status" value="1"/>
</dbReference>
<evidence type="ECO:0000256" key="4">
    <source>
        <dbReference type="SAM" id="MobiDB-lite"/>
    </source>
</evidence>
<dbReference type="Gene3D" id="1.10.260.40">
    <property type="entry name" value="lambda repressor-like DNA-binding domains"/>
    <property type="match status" value="1"/>
</dbReference>
<comment type="caution">
    <text evidence="6">The sequence shown here is derived from an EMBL/GenBank/DDBJ whole genome shotgun (WGS) entry which is preliminary data.</text>
</comment>
<keyword evidence="2" id="KW-0238">DNA-binding</keyword>
<feature type="compositionally biased region" description="Basic and acidic residues" evidence="4">
    <location>
        <begin position="10"/>
        <end position="25"/>
    </location>
</feature>
<keyword evidence="3" id="KW-0804">Transcription</keyword>
<evidence type="ECO:0000256" key="3">
    <source>
        <dbReference type="ARBA" id="ARBA00023163"/>
    </source>
</evidence>
<dbReference type="Pfam" id="PF00356">
    <property type="entry name" value="LacI"/>
    <property type="match status" value="1"/>
</dbReference>
<dbReference type="EMBL" id="SDMR01000011">
    <property type="protein sequence ID" value="TBT94664.1"/>
    <property type="molecule type" value="Genomic_DNA"/>
</dbReference>
<keyword evidence="1" id="KW-0805">Transcription regulation</keyword>
<evidence type="ECO:0000259" key="5">
    <source>
        <dbReference type="PROSITE" id="PS50932"/>
    </source>
</evidence>
<dbReference type="InterPro" id="IPR046335">
    <property type="entry name" value="LacI/GalR-like_sensor"/>
</dbReference>
<dbReference type="Proteomes" id="UP000291933">
    <property type="component" value="Unassembled WGS sequence"/>
</dbReference>
<dbReference type="SUPFAM" id="SSF53822">
    <property type="entry name" value="Periplasmic binding protein-like I"/>
    <property type="match status" value="1"/>
</dbReference>
<keyword evidence="7" id="KW-1185">Reference proteome</keyword>
<gene>
    <name evidence="6" type="ORF">ET996_09715</name>
</gene>
<dbReference type="Gene3D" id="3.40.50.2300">
    <property type="match status" value="2"/>
</dbReference>
<reference evidence="6 7" key="1">
    <citation type="submission" date="2019-01" db="EMBL/GenBank/DDBJ databases">
        <title>Lactibacter flavus gen. nov., sp. nov., a novel bacterium of the family Propionibacteriaceae isolated from raw milk and dairy products.</title>
        <authorList>
            <person name="Huptas C."/>
            <person name="Wenning M."/>
            <person name="Breitenwieser F."/>
            <person name="Doll E."/>
            <person name="Von Neubeck M."/>
            <person name="Busse H.-J."/>
            <person name="Scherer S."/>
        </authorList>
    </citation>
    <scope>NUCLEOTIDE SEQUENCE [LARGE SCALE GENOMIC DNA]</scope>
    <source>
        <strain evidence="6 7">DSM 22130</strain>
    </source>
</reference>
<dbReference type="PANTHER" id="PTHR30146">
    <property type="entry name" value="LACI-RELATED TRANSCRIPTIONAL REPRESSOR"/>
    <property type="match status" value="1"/>
</dbReference>
<dbReference type="InterPro" id="IPR000843">
    <property type="entry name" value="HTH_LacI"/>
</dbReference>
<feature type="domain" description="HTH lacI-type" evidence="5">
    <location>
        <begin position="30"/>
        <end position="85"/>
    </location>
</feature>
<dbReference type="AlphaFoldDB" id="A0A4Q9KK16"/>
<name>A0A4Q9KK16_PROTD</name>
<dbReference type="SUPFAM" id="SSF47413">
    <property type="entry name" value="lambda repressor-like DNA-binding domains"/>
    <property type="match status" value="1"/>
</dbReference>
<dbReference type="Pfam" id="PF13377">
    <property type="entry name" value="Peripla_BP_3"/>
    <property type="match status" value="1"/>
</dbReference>
<dbReference type="OrthoDB" id="189006at2"/>
<dbReference type="InterPro" id="IPR028082">
    <property type="entry name" value="Peripla_BP_I"/>
</dbReference>
<evidence type="ECO:0000313" key="7">
    <source>
        <dbReference type="Proteomes" id="UP000291933"/>
    </source>
</evidence>
<dbReference type="PROSITE" id="PS50932">
    <property type="entry name" value="HTH_LACI_2"/>
    <property type="match status" value="1"/>
</dbReference>
<dbReference type="GO" id="GO:0000976">
    <property type="term" value="F:transcription cis-regulatory region binding"/>
    <property type="evidence" value="ECO:0007669"/>
    <property type="project" value="TreeGrafter"/>
</dbReference>
<dbReference type="GO" id="GO:0003700">
    <property type="term" value="F:DNA-binding transcription factor activity"/>
    <property type="evidence" value="ECO:0007669"/>
    <property type="project" value="TreeGrafter"/>
</dbReference>
<dbReference type="PANTHER" id="PTHR30146:SF138">
    <property type="entry name" value="TRANSCRIPTIONAL REGULATORY PROTEIN"/>
    <property type="match status" value="1"/>
</dbReference>
<sequence length="377" mass="38393">MVIVTPEQARSSDETARSRATDEARPPATVTLADVARRAGVATSTASLVFSGRGPVAPATAEKVARAASELGYAGPDPRAAQLRTGRTRVVGVSYDGTLAGAFADPYQVALLGGFSELLDAEGYGLLLLPESQGAAGLPLSSHSMDAVLFAMCGALERPDVDALAARGLPLLGTGAPLDDRVVQLTIPDRGATAEIVEHLRGLGHTRIGHVTMPLAAGARPGLVSAAEASGADYVDTRDRARGFLDGGGTPELIAAASDLTVDAGAAAASLLLDADQPPTALVCQSDLLALGAIKAAGERGLAVPDDLSVAGFDGVETPWFSGRLTTADQRPAEKGRELGRMMAALLRGEPVASGTFDVRLRPGTTTGPAASQFVAE</sequence>
<dbReference type="SMART" id="SM00354">
    <property type="entry name" value="HTH_LACI"/>
    <property type="match status" value="1"/>
</dbReference>
<evidence type="ECO:0000313" key="6">
    <source>
        <dbReference type="EMBL" id="TBT94664.1"/>
    </source>
</evidence>
<feature type="region of interest" description="Disordered" evidence="4">
    <location>
        <begin position="1"/>
        <end position="26"/>
    </location>
</feature>
<proteinExistence type="predicted"/>
<evidence type="ECO:0000256" key="2">
    <source>
        <dbReference type="ARBA" id="ARBA00023125"/>
    </source>
</evidence>
<dbReference type="InterPro" id="IPR010982">
    <property type="entry name" value="Lambda_DNA-bd_dom_sf"/>
</dbReference>
<protein>
    <submittedName>
        <fullName evidence="6">LacI family transcriptional regulator</fullName>
    </submittedName>
</protein>
<organism evidence="6 7">
    <name type="scientific">Propioniciclava tarda</name>
    <dbReference type="NCBI Taxonomy" id="433330"/>
    <lineage>
        <taxon>Bacteria</taxon>
        <taxon>Bacillati</taxon>
        <taxon>Actinomycetota</taxon>
        <taxon>Actinomycetes</taxon>
        <taxon>Propionibacteriales</taxon>
        <taxon>Propionibacteriaceae</taxon>
        <taxon>Propioniciclava</taxon>
    </lineage>
</organism>
<accession>A0A4Q9KK16</accession>
<evidence type="ECO:0000256" key="1">
    <source>
        <dbReference type="ARBA" id="ARBA00023015"/>
    </source>
</evidence>